<gene>
    <name evidence="4" type="ORF">CLLU_25250</name>
</gene>
<dbReference type="InterPro" id="IPR009057">
    <property type="entry name" value="Homeodomain-like_sf"/>
</dbReference>
<feature type="domain" description="HTH tetR-type" evidence="3">
    <location>
        <begin position="11"/>
        <end position="71"/>
    </location>
</feature>
<keyword evidence="5" id="KW-1185">Reference proteome</keyword>
<protein>
    <submittedName>
        <fullName evidence="4">DNA-binding transcriptional repressor AcrR</fullName>
    </submittedName>
</protein>
<dbReference type="InterPro" id="IPR050624">
    <property type="entry name" value="HTH-type_Tx_Regulator"/>
</dbReference>
<dbReference type="InterPro" id="IPR039532">
    <property type="entry name" value="TetR_C_Firmicutes"/>
</dbReference>
<evidence type="ECO:0000313" key="4">
    <source>
        <dbReference type="EMBL" id="PRR83982.1"/>
    </source>
</evidence>
<dbReference type="PANTHER" id="PTHR43479:SF7">
    <property type="entry name" value="TETR-FAMILY TRANSCRIPTIONAL REGULATOR"/>
    <property type="match status" value="1"/>
</dbReference>
<keyword evidence="1 2" id="KW-0238">DNA-binding</keyword>
<dbReference type="EMBL" id="PVXP01000042">
    <property type="protein sequence ID" value="PRR83982.1"/>
    <property type="molecule type" value="Genomic_DNA"/>
</dbReference>
<evidence type="ECO:0000259" key="3">
    <source>
        <dbReference type="PROSITE" id="PS50977"/>
    </source>
</evidence>
<evidence type="ECO:0000256" key="1">
    <source>
        <dbReference type="ARBA" id="ARBA00023125"/>
    </source>
</evidence>
<evidence type="ECO:0000313" key="5">
    <source>
        <dbReference type="Proteomes" id="UP000237798"/>
    </source>
</evidence>
<feature type="DNA-binding region" description="H-T-H motif" evidence="2">
    <location>
        <begin position="34"/>
        <end position="53"/>
    </location>
</feature>
<reference evidence="4 5" key="1">
    <citation type="submission" date="2018-03" db="EMBL/GenBank/DDBJ databases">
        <title>Genome sequence of Clostridium luticellarii DSM 29923.</title>
        <authorList>
            <person name="Poehlein A."/>
            <person name="Daniel R."/>
        </authorList>
    </citation>
    <scope>NUCLEOTIDE SEQUENCE [LARGE SCALE GENOMIC DNA]</scope>
    <source>
        <strain evidence="4 5">DSM 29923</strain>
    </source>
</reference>
<proteinExistence type="predicted"/>
<name>A0A2T0BJK5_9CLOT</name>
<dbReference type="GO" id="GO:0003677">
    <property type="term" value="F:DNA binding"/>
    <property type="evidence" value="ECO:0007669"/>
    <property type="project" value="UniProtKB-UniRule"/>
</dbReference>
<dbReference type="Pfam" id="PF00440">
    <property type="entry name" value="TetR_N"/>
    <property type="match status" value="1"/>
</dbReference>
<dbReference type="PANTHER" id="PTHR43479">
    <property type="entry name" value="ACREF/ENVCD OPERON REPRESSOR-RELATED"/>
    <property type="match status" value="1"/>
</dbReference>
<sequence>MKEKKTDRRVKYTKMVIRQSFVKLLKQKPISKISIKEICEDADINRATFYAHYKNQYDLLKQIENETINDINQYLSSYDFKSKNDVPVAGIERILEYVKENSQLFDLLLNSNGDTHFQQEIIKIIGKQHFIPIKGNNLLKKEESEYIFYFLASGSICTIQKWLREGMKKSINEMAELILGISINGIKFFE</sequence>
<dbReference type="SUPFAM" id="SSF46689">
    <property type="entry name" value="Homeodomain-like"/>
    <property type="match status" value="1"/>
</dbReference>
<dbReference type="OrthoDB" id="9810250at2"/>
<evidence type="ECO:0000256" key="2">
    <source>
        <dbReference type="PROSITE-ProRule" id="PRU00335"/>
    </source>
</evidence>
<dbReference type="Proteomes" id="UP000237798">
    <property type="component" value="Unassembled WGS sequence"/>
</dbReference>
<dbReference type="PROSITE" id="PS50977">
    <property type="entry name" value="HTH_TETR_2"/>
    <property type="match status" value="1"/>
</dbReference>
<dbReference type="Gene3D" id="1.10.357.10">
    <property type="entry name" value="Tetracycline Repressor, domain 2"/>
    <property type="match status" value="1"/>
</dbReference>
<accession>A0A2T0BJK5</accession>
<dbReference type="Pfam" id="PF14278">
    <property type="entry name" value="TetR_C_8"/>
    <property type="match status" value="1"/>
</dbReference>
<dbReference type="RefSeq" id="WP_106010132.1">
    <property type="nucleotide sequence ID" value="NZ_JALCPJ010000002.1"/>
</dbReference>
<dbReference type="InterPro" id="IPR001647">
    <property type="entry name" value="HTH_TetR"/>
</dbReference>
<comment type="caution">
    <text evidence="4">The sequence shown here is derived from an EMBL/GenBank/DDBJ whole genome shotgun (WGS) entry which is preliminary data.</text>
</comment>
<dbReference type="AlphaFoldDB" id="A0A2T0BJK5"/>
<organism evidence="4 5">
    <name type="scientific">Clostridium luticellarii</name>
    <dbReference type="NCBI Taxonomy" id="1691940"/>
    <lineage>
        <taxon>Bacteria</taxon>
        <taxon>Bacillati</taxon>
        <taxon>Bacillota</taxon>
        <taxon>Clostridia</taxon>
        <taxon>Eubacteriales</taxon>
        <taxon>Clostridiaceae</taxon>
        <taxon>Clostridium</taxon>
    </lineage>
</organism>